<evidence type="ECO:0000313" key="1">
    <source>
        <dbReference type="EMBL" id="QGH76436.1"/>
    </source>
</evidence>
<reference evidence="1 2" key="1">
    <citation type="submission" date="2019-09" db="EMBL/GenBank/DDBJ databases">
        <authorList>
            <person name="Cummings J.R."/>
            <person name="Eaglin Z.M."/>
            <person name="Kluemper A.J."/>
            <person name="Powell E.A."/>
            <person name="Stamm J."/>
            <person name="Thompson S.A."/>
            <person name="Tolsma S."/>
            <person name="Caruso S.M."/>
            <person name="Garlena R.A."/>
            <person name="Russell D.A."/>
            <person name="Pope W.H."/>
            <person name="Jacobs-Se D."/>
            <person name="Hatfull G.F."/>
        </authorList>
    </citation>
    <scope>NUCLEOTIDE SEQUENCE [LARGE SCALE GENOMIC DNA]</scope>
</reference>
<dbReference type="KEGG" id="vg:65122859"/>
<keyword evidence="2" id="KW-1185">Reference proteome</keyword>
<dbReference type="Proteomes" id="UP000375470">
    <property type="component" value="Segment"/>
</dbReference>
<sequence length="54" mass="5948">MRFASGLRPGSKTKYGTVVAAQRTLDGKKIQLTLSGRPGNVVISKYAIVRTLWR</sequence>
<protein>
    <submittedName>
        <fullName evidence="1">Uncharacterized protein</fullName>
    </submittedName>
</protein>
<accession>A0A5Q2WDD2</accession>
<dbReference type="GeneID" id="65122859"/>
<organism evidence="1 2">
    <name type="scientific">Streptomyces phage Daubenski</name>
    <dbReference type="NCBI Taxonomy" id="2653725"/>
    <lineage>
        <taxon>Viruses</taxon>
        <taxon>Duplodnaviria</taxon>
        <taxon>Heunggongvirae</taxon>
        <taxon>Uroviricota</taxon>
        <taxon>Caudoviricetes</taxon>
        <taxon>Stanwilliamsviridae</taxon>
        <taxon>Boydwoodruffvirinae</taxon>
        <taxon>Samistivirus</taxon>
        <taxon>Samistivirus daubenski</taxon>
    </lineage>
</organism>
<name>A0A5Q2WDD2_9CAUD</name>
<gene>
    <name evidence="1" type="primary">145</name>
    <name evidence="1" type="ORF">SEA_DAUBENSKI_150</name>
</gene>
<evidence type="ECO:0000313" key="2">
    <source>
        <dbReference type="Proteomes" id="UP000375470"/>
    </source>
</evidence>
<dbReference type="EMBL" id="MN444876">
    <property type="protein sequence ID" value="QGH76436.1"/>
    <property type="molecule type" value="Genomic_DNA"/>
</dbReference>
<dbReference type="RefSeq" id="YP_010104893.1">
    <property type="nucleotide sequence ID" value="NC_055822.1"/>
</dbReference>
<proteinExistence type="predicted"/>